<dbReference type="InterPro" id="IPR016187">
    <property type="entry name" value="CTDL_fold"/>
</dbReference>
<feature type="non-terminal residue" evidence="2">
    <location>
        <position position="1"/>
    </location>
</feature>
<dbReference type="SUPFAM" id="SSF56436">
    <property type="entry name" value="C-type lectin-like"/>
    <property type="match status" value="1"/>
</dbReference>
<evidence type="ECO:0000313" key="3">
    <source>
        <dbReference type="Proteomes" id="UP000236370"/>
    </source>
</evidence>
<dbReference type="Gene3D" id="3.10.100.10">
    <property type="entry name" value="Mannose-Binding Protein A, subunit A"/>
    <property type="match status" value="1"/>
</dbReference>
<sequence length="200" mass="21339">LLGTDVQVEAAPAALELVCPSSVQSDESLDLSIQNRGGSGLEAAYSIVALGEEPARAVHPLCPSDTEIFPGNGHCYRLVVEKAAWLQAQEQCRAWAGAALAMVDSPAVQRFLVSRVTRGWRWARHRRARPSAWRAARTGCLGSHTQPQPSTASGSGPPGGVTPTCAQRRTATSASCGPEAQCRMPRTSSWERPVGTRRDP</sequence>
<comment type="caution">
    <text evidence="2">The sequence shown here is derived from an EMBL/GenBank/DDBJ whole genome shotgun (WGS) entry which is preliminary data.</text>
</comment>
<dbReference type="EMBL" id="NBAG03000676">
    <property type="protein sequence ID" value="PNI12094.1"/>
    <property type="molecule type" value="Genomic_DNA"/>
</dbReference>
<name>A0A2J8INL2_PANTR</name>
<dbReference type="CDD" id="cd00037">
    <property type="entry name" value="CLECT"/>
    <property type="match status" value="1"/>
</dbReference>
<dbReference type="Proteomes" id="UP000236370">
    <property type="component" value="Unassembled WGS sequence"/>
</dbReference>
<feature type="compositionally biased region" description="Polar residues" evidence="1">
    <location>
        <begin position="165"/>
        <end position="175"/>
    </location>
</feature>
<accession>A0A2J8INL2</accession>
<evidence type="ECO:0000256" key="1">
    <source>
        <dbReference type="SAM" id="MobiDB-lite"/>
    </source>
</evidence>
<evidence type="ECO:0000313" key="2">
    <source>
        <dbReference type="EMBL" id="PNI12094.1"/>
    </source>
</evidence>
<dbReference type="InterPro" id="IPR016186">
    <property type="entry name" value="C-type_lectin-like/link_sf"/>
</dbReference>
<dbReference type="AlphaFoldDB" id="A0A2J8INL2"/>
<protein>
    <submittedName>
        <fullName evidence="2">PKD1 isoform 5</fullName>
    </submittedName>
</protein>
<reference evidence="2 3" key="1">
    <citation type="submission" date="2017-12" db="EMBL/GenBank/DDBJ databases">
        <title>High-resolution comparative analysis of great ape genomes.</title>
        <authorList>
            <person name="Pollen A."/>
            <person name="Hastie A."/>
            <person name="Hormozdiari F."/>
            <person name="Dougherty M."/>
            <person name="Liu R."/>
            <person name="Chaisson M."/>
            <person name="Hoppe E."/>
            <person name="Hill C."/>
            <person name="Pang A."/>
            <person name="Hillier L."/>
            <person name="Baker C."/>
            <person name="Armstrong J."/>
            <person name="Shendure J."/>
            <person name="Paten B."/>
            <person name="Wilson R."/>
            <person name="Chao H."/>
            <person name="Schneider V."/>
            <person name="Ventura M."/>
            <person name="Kronenberg Z."/>
            <person name="Murali S."/>
            <person name="Gordon D."/>
            <person name="Cantsilieris S."/>
            <person name="Munson K."/>
            <person name="Nelson B."/>
            <person name="Raja A."/>
            <person name="Underwood J."/>
            <person name="Diekhans M."/>
            <person name="Fiddes I."/>
            <person name="Haussler D."/>
            <person name="Eichler E."/>
        </authorList>
    </citation>
    <scope>NUCLEOTIDE SEQUENCE [LARGE SCALE GENOMIC DNA]</scope>
    <source>
        <strain evidence="2">Yerkes chimp pedigree #C0471</strain>
    </source>
</reference>
<organism evidence="2 3">
    <name type="scientific">Pan troglodytes</name>
    <name type="common">Chimpanzee</name>
    <dbReference type="NCBI Taxonomy" id="9598"/>
    <lineage>
        <taxon>Eukaryota</taxon>
        <taxon>Metazoa</taxon>
        <taxon>Chordata</taxon>
        <taxon>Craniata</taxon>
        <taxon>Vertebrata</taxon>
        <taxon>Euteleostomi</taxon>
        <taxon>Mammalia</taxon>
        <taxon>Eutheria</taxon>
        <taxon>Euarchontoglires</taxon>
        <taxon>Primates</taxon>
        <taxon>Haplorrhini</taxon>
        <taxon>Catarrhini</taxon>
        <taxon>Hominidae</taxon>
        <taxon>Pan</taxon>
    </lineage>
</organism>
<gene>
    <name evidence="2" type="ORF">CK820_G0054628</name>
</gene>
<proteinExistence type="predicted"/>
<feature type="region of interest" description="Disordered" evidence="1">
    <location>
        <begin position="139"/>
        <end position="200"/>
    </location>
</feature>